<dbReference type="GO" id="GO:0005739">
    <property type="term" value="C:mitochondrion"/>
    <property type="evidence" value="ECO:0007669"/>
    <property type="project" value="UniProtKB-SubCell"/>
</dbReference>
<evidence type="ECO:0000313" key="9">
    <source>
        <dbReference type="EMBL" id="SCU69450.1"/>
    </source>
</evidence>
<organism evidence="9 10">
    <name type="scientific">Trypanosoma equiperdum</name>
    <dbReference type="NCBI Taxonomy" id="5694"/>
    <lineage>
        <taxon>Eukaryota</taxon>
        <taxon>Discoba</taxon>
        <taxon>Euglenozoa</taxon>
        <taxon>Kinetoplastea</taxon>
        <taxon>Metakinetoplastina</taxon>
        <taxon>Trypanosomatida</taxon>
        <taxon>Trypanosomatidae</taxon>
        <taxon>Trypanosoma</taxon>
    </lineage>
</organism>
<dbReference type="PANTHER" id="PTHR13547">
    <property type="match status" value="1"/>
</dbReference>
<evidence type="ECO:0000256" key="1">
    <source>
        <dbReference type="ARBA" id="ARBA00004173"/>
    </source>
</evidence>
<evidence type="ECO:0000256" key="3">
    <source>
        <dbReference type="ARBA" id="ARBA00022723"/>
    </source>
</evidence>
<evidence type="ECO:0000256" key="7">
    <source>
        <dbReference type="ARBA" id="ARBA00023128"/>
    </source>
</evidence>
<gene>
    <name evidence="9" type="ORF">TEOVI_000101600</name>
</gene>
<dbReference type="VEuPathDB" id="TriTrypDB:TEOVI_000101600"/>
<dbReference type="GO" id="GO:0001682">
    <property type="term" value="P:tRNA 5'-leader removal"/>
    <property type="evidence" value="ECO:0007669"/>
    <property type="project" value="TreeGrafter"/>
</dbReference>
<comment type="subcellular location">
    <subcellularLocation>
        <location evidence="1">Mitochondrion</location>
    </subcellularLocation>
</comment>
<keyword evidence="5" id="KW-0862">Zinc</keyword>
<name>A0A1G4IBU8_TRYEQ</name>
<keyword evidence="3" id="KW-0479">Metal-binding</keyword>
<comment type="similarity">
    <text evidence="2">Belongs to the PPR family. P subfamily.</text>
</comment>
<keyword evidence="7" id="KW-0496">Mitochondrion</keyword>
<evidence type="ECO:0000256" key="5">
    <source>
        <dbReference type="ARBA" id="ARBA00022833"/>
    </source>
</evidence>
<evidence type="ECO:0000256" key="6">
    <source>
        <dbReference type="ARBA" id="ARBA00022946"/>
    </source>
</evidence>
<keyword evidence="10" id="KW-1185">Reference proteome</keyword>
<sequence>MSSDCAGPPRQRVRREDDIPLDFSALPAVQELIIKNNRQTKLKRRLKTSDFVNESFSELGCRAVADRTSVGVLSSFLKECTEKHRILPRSSSVARVLYSFVENGLLHEGQALLQQILQAEASLRSKVMDEKVATISLRLLTESDEVNLGLAERIISMLPEGSHKRRLFSPLLEHAARTGDTTLAFKALRMGRQKQLEFWDVDYKQLLRCLQSAAKGADISALITELLECMVDHHPVVGKTNGEALQQLLGGELTEVNDETGMCCRCSTRVHTFDFAPDDRVTLLRDIETKLIAPRVESGSHYEPGKVVEPTERKERWEEFAVFKDTLSRLDYDAVIDGANVGYYGLSNWYRGAKEALLRSRGVDPSTLPEYELCEIPLPVDVPPKFSLIDEMLTEAQKLRKKSVVMLHSRHVRSPSKENLVWLEKWRQESSLIVCPGFLNDDYCWLFAAIHRPNCLVVSNDQMRDHHFSLLSRRSFLRWRQRHLVTYRARFSWATGAVSLLLSLPRPYAVWVQRGQLSPSHWHVPVRTTLDVIDQATNRKTESEMEVDKNGDDFCDAWLCTAAINK</sequence>
<evidence type="ECO:0000256" key="2">
    <source>
        <dbReference type="ARBA" id="ARBA00007626"/>
    </source>
</evidence>
<dbReference type="PANTHER" id="PTHR13547:SF1">
    <property type="entry name" value="MITOCHONDRIAL RIBONUCLEASE P CATALYTIC SUBUNIT"/>
    <property type="match status" value="1"/>
</dbReference>
<dbReference type="GO" id="GO:0046872">
    <property type="term" value="F:metal ion binding"/>
    <property type="evidence" value="ECO:0007669"/>
    <property type="project" value="UniProtKB-KW"/>
</dbReference>
<reference evidence="9" key="1">
    <citation type="submission" date="2016-09" db="EMBL/GenBank/DDBJ databases">
        <authorList>
            <person name="Hebert L."/>
            <person name="Moumen B."/>
        </authorList>
    </citation>
    <scope>NUCLEOTIDE SEQUENCE [LARGE SCALE GENOMIC DNA]</scope>
    <source>
        <strain evidence="9">OVI</strain>
    </source>
</reference>
<dbReference type="Gene3D" id="3.40.50.11980">
    <property type="match status" value="1"/>
</dbReference>
<proteinExistence type="inferred from homology"/>
<evidence type="ECO:0000313" key="10">
    <source>
        <dbReference type="Proteomes" id="UP000195570"/>
    </source>
</evidence>
<dbReference type="EMBL" id="CZPT02001214">
    <property type="protein sequence ID" value="SCU69450.1"/>
    <property type="molecule type" value="Genomic_DNA"/>
</dbReference>
<protein>
    <recommendedName>
        <fullName evidence="8">PRORP domain-containing protein</fullName>
    </recommendedName>
</protein>
<dbReference type="GeneID" id="92374956"/>
<evidence type="ECO:0000256" key="4">
    <source>
        <dbReference type="ARBA" id="ARBA00022801"/>
    </source>
</evidence>
<dbReference type="InterPro" id="IPR031595">
    <property type="entry name" value="PRORP_C"/>
</dbReference>
<dbReference type="GO" id="GO:0004526">
    <property type="term" value="F:ribonuclease P activity"/>
    <property type="evidence" value="ECO:0007669"/>
    <property type="project" value="TreeGrafter"/>
</dbReference>
<comment type="caution">
    <text evidence="9">The sequence shown here is derived from an EMBL/GenBank/DDBJ whole genome shotgun (WGS) entry which is preliminary data.</text>
</comment>
<dbReference type="Proteomes" id="UP000195570">
    <property type="component" value="Unassembled WGS sequence"/>
</dbReference>
<dbReference type="RefSeq" id="XP_067080426.1">
    <property type="nucleotide sequence ID" value="XM_067224325.1"/>
</dbReference>
<accession>A0A1G4IBU8</accession>
<evidence type="ECO:0000259" key="8">
    <source>
        <dbReference type="Pfam" id="PF16953"/>
    </source>
</evidence>
<keyword evidence="6" id="KW-0809">Transit peptide</keyword>
<keyword evidence="4" id="KW-0378">Hydrolase</keyword>
<feature type="domain" description="PRORP" evidence="8">
    <location>
        <begin position="397"/>
        <end position="530"/>
    </location>
</feature>
<dbReference type="AlphaFoldDB" id="A0A1G4IBU8"/>
<dbReference type="Pfam" id="PF16953">
    <property type="entry name" value="PRORP"/>
    <property type="match status" value="1"/>
</dbReference>